<reference evidence="2" key="1">
    <citation type="journal article" date="2009" name="Insect Mol. Biol.">
        <title>Transcriptome analysis of the salivary glands of the female tick Amblyomma americanum (Acari: Ixodidae).</title>
        <authorList>
            <person name="Aljamali M.N."/>
            <person name="Hern L."/>
            <person name="Kupfer D."/>
            <person name="Downard S."/>
            <person name="So S."/>
            <person name="Roe B.A."/>
            <person name="Sauer J.R."/>
            <person name="Essenberg R.C."/>
        </authorList>
    </citation>
    <scope>NUCLEOTIDE SEQUENCE</scope>
    <source>
        <tissue evidence="2">Salivary gland</tissue>
    </source>
</reference>
<sequence length="124" mass="13769">MGRPTSLTLLAFIAGTLFLVGAYRQAKGSTNNILNTTGFDDDPEVCQPNGKEGCVYTDACTCPPPPRSGYIVNNGFYYDPRKKKCVKSEHGLGTGCNGFTKKKDCMKQCQLRLNNWKLRPKQRN</sequence>
<organism evidence="2">
    <name type="scientific">Amblyomma americanum</name>
    <name type="common">Lone star tick</name>
    <dbReference type="NCBI Taxonomy" id="6943"/>
    <lineage>
        <taxon>Eukaryota</taxon>
        <taxon>Metazoa</taxon>
        <taxon>Ecdysozoa</taxon>
        <taxon>Arthropoda</taxon>
        <taxon>Chelicerata</taxon>
        <taxon>Arachnida</taxon>
        <taxon>Acari</taxon>
        <taxon>Parasitiformes</taxon>
        <taxon>Ixodida</taxon>
        <taxon>Ixodoidea</taxon>
        <taxon>Ixodidae</taxon>
        <taxon>Amblyomminae</taxon>
        <taxon>Amblyomma</taxon>
    </lineage>
</organism>
<feature type="chain" id="PRO_5002836551" evidence="1">
    <location>
        <begin position="23"/>
        <end position="124"/>
    </location>
</feature>
<dbReference type="AlphaFoldDB" id="B5M708"/>
<protein>
    <submittedName>
        <fullName evidence="2">Tissue factor pathway inhibitor</fullName>
    </submittedName>
</protein>
<dbReference type="SUPFAM" id="SSF57362">
    <property type="entry name" value="BPTI-like"/>
    <property type="match status" value="1"/>
</dbReference>
<dbReference type="GO" id="GO:0004867">
    <property type="term" value="F:serine-type endopeptidase inhibitor activity"/>
    <property type="evidence" value="ECO:0007669"/>
    <property type="project" value="InterPro"/>
</dbReference>
<accession>B5M708</accession>
<evidence type="ECO:0000256" key="1">
    <source>
        <dbReference type="SAM" id="SignalP"/>
    </source>
</evidence>
<name>B5M708_AMBAM</name>
<dbReference type="InterPro" id="IPR036880">
    <property type="entry name" value="Kunitz_BPTI_sf"/>
</dbReference>
<evidence type="ECO:0000313" key="2">
    <source>
        <dbReference type="EMBL" id="ACG76176.1"/>
    </source>
</evidence>
<dbReference type="EMBL" id="EZ000186">
    <property type="protein sequence ID" value="ACG76176.1"/>
    <property type="molecule type" value="mRNA"/>
</dbReference>
<feature type="signal peptide" evidence="1">
    <location>
        <begin position="1"/>
        <end position="22"/>
    </location>
</feature>
<proteinExistence type="evidence at transcript level"/>
<dbReference type="Gene3D" id="4.10.410.10">
    <property type="entry name" value="Pancreatic trypsin inhibitor Kunitz domain"/>
    <property type="match status" value="1"/>
</dbReference>
<keyword evidence="1" id="KW-0732">Signal</keyword>